<dbReference type="PANTHER" id="PTHR38599">
    <property type="entry name" value="CUPIN DOMAIN PROTEIN (AFU_ORTHOLOGUE AFUA_3G13620)"/>
    <property type="match status" value="1"/>
</dbReference>
<sequence length="148" mass="15683">MNRLSGYGRVLFACVLVAFLARADAAAPAAAAKKEIGVEILLDTDETVLGQEFEYPAGRARITTVLLTVPPHGTIPFHHHPVPLMGYIIQGELAVEYPDVGVIHYRAGDAFVEAFDTPHSGFNAGRGVVKILAVYAGAEGVPNSVDGE</sequence>
<dbReference type="CDD" id="cd02236">
    <property type="entry name" value="cupin_CV2614-like"/>
    <property type="match status" value="1"/>
</dbReference>
<evidence type="ECO:0000259" key="2">
    <source>
        <dbReference type="Pfam" id="PF07883"/>
    </source>
</evidence>
<keyword evidence="1" id="KW-0732">Signal</keyword>
<dbReference type="InterPro" id="IPR011051">
    <property type="entry name" value="RmlC_Cupin_sf"/>
</dbReference>
<gene>
    <name evidence="3" type="ORF">V3330_01575</name>
</gene>
<dbReference type="InterPro" id="IPR013096">
    <property type="entry name" value="Cupin_2"/>
</dbReference>
<proteinExistence type="predicted"/>
<dbReference type="SUPFAM" id="SSF51182">
    <property type="entry name" value="RmlC-like cupins"/>
    <property type="match status" value="1"/>
</dbReference>
<organism evidence="3 4">
    <name type="scientific">Elongatibacter sediminis</name>
    <dbReference type="NCBI Taxonomy" id="3119006"/>
    <lineage>
        <taxon>Bacteria</taxon>
        <taxon>Pseudomonadati</taxon>
        <taxon>Pseudomonadota</taxon>
        <taxon>Gammaproteobacteria</taxon>
        <taxon>Chromatiales</taxon>
        <taxon>Wenzhouxiangellaceae</taxon>
        <taxon>Elongatibacter</taxon>
    </lineage>
</organism>
<dbReference type="Gene3D" id="2.60.120.10">
    <property type="entry name" value="Jelly Rolls"/>
    <property type="match status" value="1"/>
</dbReference>
<dbReference type="PANTHER" id="PTHR38599:SF1">
    <property type="entry name" value="CUPIN DOMAIN PROTEIN (AFU_ORTHOLOGUE AFUA_3G13620)"/>
    <property type="match status" value="1"/>
</dbReference>
<name>A0AAW9RD46_9GAMM</name>
<dbReference type="Pfam" id="PF07883">
    <property type="entry name" value="Cupin_2"/>
    <property type="match status" value="1"/>
</dbReference>
<keyword evidence="4" id="KW-1185">Reference proteome</keyword>
<comment type="caution">
    <text evidence="3">The sequence shown here is derived from an EMBL/GenBank/DDBJ whole genome shotgun (WGS) entry which is preliminary data.</text>
</comment>
<evidence type="ECO:0000313" key="3">
    <source>
        <dbReference type="EMBL" id="MEJ8566300.1"/>
    </source>
</evidence>
<feature type="chain" id="PRO_5043656562" evidence="1">
    <location>
        <begin position="24"/>
        <end position="148"/>
    </location>
</feature>
<dbReference type="Proteomes" id="UP001359886">
    <property type="component" value="Unassembled WGS sequence"/>
</dbReference>
<feature type="domain" description="Cupin type-2" evidence="2">
    <location>
        <begin position="66"/>
        <end position="135"/>
    </location>
</feature>
<evidence type="ECO:0000313" key="4">
    <source>
        <dbReference type="Proteomes" id="UP001359886"/>
    </source>
</evidence>
<dbReference type="RefSeq" id="WP_354693623.1">
    <property type="nucleotide sequence ID" value="NZ_JAZHOG010000001.1"/>
</dbReference>
<accession>A0AAW9RD46</accession>
<feature type="signal peptide" evidence="1">
    <location>
        <begin position="1"/>
        <end position="23"/>
    </location>
</feature>
<dbReference type="AlphaFoldDB" id="A0AAW9RD46"/>
<protein>
    <submittedName>
        <fullName evidence="3">Cupin domain-containing protein</fullName>
    </submittedName>
</protein>
<dbReference type="EMBL" id="JAZHOG010000001">
    <property type="protein sequence ID" value="MEJ8566300.1"/>
    <property type="molecule type" value="Genomic_DNA"/>
</dbReference>
<evidence type="ECO:0000256" key="1">
    <source>
        <dbReference type="SAM" id="SignalP"/>
    </source>
</evidence>
<reference evidence="3 4" key="1">
    <citation type="submission" date="2024-02" db="EMBL/GenBank/DDBJ databases">
        <title>A novel Wenzhouxiangellaceae bacterium, isolated from coastal sediments.</title>
        <authorList>
            <person name="Du Z.-J."/>
            <person name="Ye Y.-Q."/>
            <person name="Zhang X.-Y."/>
        </authorList>
    </citation>
    <scope>NUCLEOTIDE SEQUENCE [LARGE SCALE GENOMIC DNA]</scope>
    <source>
        <strain evidence="3 4">CH-27</strain>
    </source>
</reference>
<dbReference type="InterPro" id="IPR014710">
    <property type="entry name" value="RmlC-like_jellyroll"/>
</dbReference>